<dbReference type="EMBL" id="JAINUG010000307">
    <property type="protein sequence ID" value="KAJ8378902.1"/>
    <property type="molecule type" value="Genomic_DNA"/>
</dbReference>
<sequence length="91" mass="10197">MCWLPHREARTRNNQRRHFSEPKGQHTARRLGMHDATPLTSDRAADPSCPAGETWLGVCHRKCSASPENPQPPYAPSRQTTPGPPTFSPNR</sequence>
<organism evidence="2 3">
    <name type="scientific">Aldrovandia affinis</name>
    <dbReference type="NCBI Taxonomy" id="143900"/>
    <lineage>
        <taxon>Eukaryota</taxon>
        <taxon>Metazoa</taxon>
        <taxon>Chordata</taxon>
        <taxon>Craniata</taxon>
        <taxon>Vertebrata</taxon>
        <taxon>Euteleostomi</taxon>
        <taxon>Actinopterygii</taxon>
        <taxon>Neopterygii</taxon>
        <taxon>Teleostei</taxon>
        <taxon>Notacanthiformes</taxon>
        <taxon>Halosauridae</taxon>
        <taxon>Aldrovandia</taxon>
    </lineage>
</organism>
<proteinExistence type="predicted"/>
<protein>
    <submittedName>
        <fullName evidence="2">Uncharacterized protein</fullName>
    </submittedName>
</protein>
<feature type="region of interest" description="Disordered" evidence="1">
    <location>
        <begin position="1"/>
        <end position="47"/>
    </location>
</feature>
<gene>
    <name evidence="2" type="ORF">AAFF_G00233360</name>
</gene>
<reference evidence="2" key="1">
    <citation type="journal article" date="2023" name="Science">
        <title>Genome structures resolve the early diversification of teleost fishes.</title>
        <authorList>
            <person name="Parey E."/>
            <person name="Louis A."/>
            <person name="Montfort J."/>
            <person name="Bouchez O."/>
            <person name="Roques C."/>
            <person name="Iampietro C."/>
            <person name="Lluch J."/>
            <person name="Castinel A."/>
            <person name="Donnadieu C."/>
            <person name="Desvignes T."/>
            <person name="Floi Bucao C."/>
            <person name="Jouanno E."/>
            <person name="Wen M."/>
            <person name="Mejri S."/>
            <person name="Dirks R."/>
            <person name="Jansen H."/>
            <person name="Henkel C."/>
            <person name="Chen W.J."/>
            <person name="Zahm M."/>
            <person name="Cabau C."/>
            <person name="Klopp C."/>
            <person name="Thompson A.W."/>
            <person name="Robinson-Rechavi M."/>
            <person name="Braasch I."/>
            <person name="Lecointre G."/>
            <person name="Bobe J."/>
            <person name="Postlethwait J.H."/>
            <person name="Berthelot C."/>
            <person name="Roest Crollius H."/>
            <person name="Guiguen Y."/>
        </authorList>
    </citation>
    <scope>NUCLEOTIDE SEQUENCE</scope>
    <source>
        <strain evidence="2">NC1722</strain>
    </source>
</reference>
<evidence type="ECO:0000313" key="3">
    <source>
        <dbReference type="Proteomes" id="UP001221898"/>
    </source>
</evidence>
<comment type="caution">
    <text evidence="2">The sequence shown here is derived from an EMBL/GenBank/DDBJ whole genome shotgun (WGS) entry which is preliminary data.</text>
</comment>
<dbReference type="AlphaFoldDB" id="A0AAD7REU1"/>
<accession>A0AAD7REU1</accession>
<feature type="region of interest" description="Disordered" evidence="1">
    <location>
        <begin position="62"/>
        <end position="91"/>
    </location>
</feature>
<dbReference type="Proteomes" id="UP001221898">
    <property type="component" value="Unassembled WGS sequence"/>
</dbReference>
<feature type="compositionally biased region" description="Pro residues" evidence="1">
    <location>
        <begin position="82"/>
        <end position="91"/>
    </location>
</feature>
<evidence type="ECO:0000256" key="1">
    <source>
        <dbReference type="SAM" id="MobiDB-lite"/>
    </source>
</evidence>
<name>A0AAD7REU1_9TELE</name>
<keyword evidence="3" id="KW-1185">Reference proteome</keyword>
<feature type="compositionally biased region" description="Basic and acidic residues" evidence="1">
    <location>
        <begin position="1"/>
        <end position="11"/>
    </location>
</feature>
<evidence type="ECO:0000313" key="2">
    <source>
        <dbReference type="EMBL" id="KAJ8378902.1"/>
    </source>
</evidence>